<dbReference type="Proteomes" id="UP000219439">
    <property type="component" value="Unassembled WGS sequence"/>
</dbReference>
<evidence type="ECO:0000313" key="2">
    <source>
        <dbReference type="EMBL" id="SNZ19374.1"/>
    </source>
</evidence>
<dbReference type="InterPro" id="IPR004360">
    <property type="entry name" value="Glyas_Fos-R_dOase_dom"/>
</dbReference>
<feature type="domain" description="VOC" evidence="1">
    <location>
        <begin position="3"/>
        <end position="126"/>
    </location>
</feature>
<dbReference type="RefSeq" id="WP_097153726.1">
    <property type="nucleotide sequence ID" value="NZ_OBEL01000002.1"/>
</dbReference>
<dbReference type="PROSITE" id="PS51819">
    <property type="entry name" value="VOC"/>
    <property type="match status" value="1"/>
</dbReference>
<dbReference type="SUPFAM" id="SSF54593">
    <property type="entry name" value="Glyoxalase/Bleomycin resistance protein/Dihydroxybiphenyl dioxygenase"/>
    <property type="match status" value="1"/>
</dbReference>
<dbReference type="GO" id="GO:0051213">
    <property type="term" value="F:dioxygenase activity"/>
    <property type="evidence" value="ECO:0007669"/>
    <property type="project" value="UniProtKB-KW"/>
</dbReference>
<evidence type="ECO:0000259" key="1">
    <source>
        <dbReference type="PROSITE" id="PS51819"/>
    </source>
</evidence>
<dbReference type="PANTHER" id="PTHR35006:SF4">
    <property type="entry name" value="BLR7706 PROTEIN"/>
    <property type="match status" value="1"/>
</dbReference>
<gene>
    <name evidence="2" type="ORF">SAMN06265368_2458</name>
</gene>
<dbReference type="Pfam" id="PF00903">
    <property type="entry name" value="Glyoxalase"/>
    <property type="match status" value="1"/>
</dbReference>
<dbReference type="EMBL" id="OBEL01000002">
    <property type="protein sequence ID" value="SNZ19374.1"/>
    <property type="molecule type" value="Genomic_DNA"/>
</dbReference>
<keyword evidence="3" id="KW-1185">Reference proteome</keyword>
<accession>A0A285PC87</accession>
<proteinExistence type="predicted"/>
<sequence length="137" mass="14980">MSAISHITLGTNDIERAGKFYDEVLGLLGFDRLPKPPGKPPAYEKDGMPTIYIYPPEDGRPATWGNGTHIAFIADTRETVKAFHASALRLGGSCAGEPGPRPHYGENYYAAYIRDPDGNKLQAVCYSVTDQAHEPEE</sequence>
<protein>
    <submittedName>
        <fullName evidence="2">Catechol 2,3-dioxygenase</fullName>
    </submittedName>
</protein>
<dbReference type="Gene3D" id="3.10.180.10">
    <property type="entry name" value="2,3-Dihydroxybiphenyl 1,2-Dioxygenase, domain 1"/>
    <property type="match status" value="1"/>
</dbReference>
<keyword evidence="2" id="KW-0560">Oxidoreductase</keyword>
<dbReference type="InterPro" id="IPR029068">
    <property type="entry name" value="Glyas_Bleomycin-R_OHBP_Dase"/>
</dbReference>
<dbReference type="OrthoDB" id="9807407at2"/>
<keyword evidence="2" id="KW-0223">Dioxygenase</keyword>
<name>A0A285PC87_9HYPH</name>
<dbReference type="CDD" id="cd07262">
    <property type="entry name" value="VOC_like"/>
    <property type="match status" value="1"/>
</dbReference>
<dbReference type="PANTHER" id="PTHR35006">
    <property type="entry name" value="GLYOXALASE FAMILY PROTEIN (AFU_ORTHOLOGUE AFUA_5G14830)"/>
    <property type="match status" value="1"/>
</dbReference>
<evidence type="ECO:0000313" key="3">
    <source>
        <dbReference type="Proteomes" id="UP000219439"/>
    </source>
</evidence>
<dbReference type="AlphaFoldDB" id="A0A285PC87"/>
<organism evidence="2 3">
    <name type="scientific">Cohaesibacter gelatinilyticus</name>
    <dbReference type="NCBI Taxonomy" id="372072"/>
    <lineage>
        <taxon>Bacteria</taxon>
        <taxon>Pseudomonadati</taxon>
        <taxon>Pseudomonadota</taxon>
        <taxon>Alphaproteobacteria</taxon>
        <taxon>Hyphomicrobiales</taxon>
        <taxon>Cohaesibacteraceae</taxon>
    </lineage>
</organism>
<dbReference type="InterPro" id="IPR037523">
    <property type="entry name" value="VOC_core"/>
</dbReference>
<reference evidence="2 3" key="1">
    <citation type="submission" date="2017-09" db="EMBL/GenBank/DDBJ databases">
        <authorList>
            <person name="Ehlers B."/>
            <person name="Leendertz F.H."/>
        </authorList>
    </citation>
    <scope>NUCLEOTIDE SEQUENCE [LARGE SCALE GENOMIC DNA]</scope>
    <source>
        <strain evidence="2 3">DSM 18289</strain>
    </source>
</reference>